<dbReference type="Gene3D" id="3.40.50.720">
    <property type="entry name" value="NAD(P)-binding Rossmann-like Domain"/>
    <property type="match status" value="1"/>
</dbReference>
<comment type="similarity">
    <text evidence="1">Belongs to the short-chain dehydrogenases/reductases (SDR) family.</text>
</comment>
<keyword evidence="4" id="KW-1185">Reference proteome</keyword>
<reference evidence="3 4" key="1">
    <citation type="journal article" date="2008" name="PLoS Genet.">
        <title>Genomic islands in the pathogenic filamentous fungus Aspergillus fumigatus.</title>
        <authorList>
            <person name="Fedorova N.D."/>
            <person name="Khaldi N."/>
            <person name="Joardar V.S."/>
            <person name="Maiti R."/>
            <person name="Amedeo P."/>
            <person name="Anderson M.J."/>
            <person name="Crabtree J."/>
            <person name="Silva J.C."/>
            <person name="Badger J.H."/>
            <person name="Albarraq A."/>
            <person name="Angiuoli S."/>
            <person name="Bussey H."/>
            <person name="Bowyer P."/>
            <person name="Cotty P.J."/>
            <person name="Dyer P.S."/>
            <person name="Egan A."/>
            <person name="Galens K."/>
            <person name="Fraser-Liggett C.M."/>
            <person name="Haas B.J."/>
            <person name="Inman J.M."/>
            <person name="Kent R."/>
            <person name="Lemieux S."/>
            <person name="Malavazi I."/>
            <person name="Orvis J."/>
            <person name="Roemer T."/>
            <person name="Ronning C.M."/>
            <person name="Sundaram J.P."/>
            <person name="Sutton G."/>
            <person name="Turner G."/>
            <person name="Venter J.C."/>
            <person name="White O.R."/>
            <person name="Whitty B.R."/>
            <person name="Youngman P."/>
            <person name="Wolfe K.H."/>
            <person name="Goldman G.H."/>
            <person name="Wortman J.R."/>
            <person name="Jiang B."/>
            <person name="Denning D.W."/>
            <person name="Nierman W.C."/>
        </authorList>
    </citation>
    <scope>NUCLEOTIDE SEQUENCE [LARGE SCALE GENOMIC DNA]</scope>
    <source>
        <strain evidence="4">CBS 144.89 / FGSC A1163 / CEA10</strain>
    </source>
</reference>
<dbReference type="HOGENOM" id="CLU_010194_9_0_1"/>
<dbReference type="Pfam" id="PF00106">
    <property type="entry name" value="adh_short"/>
    <property type="match status" value="1"/>
</dbReference>
<proteinExistence type="inferred from homology"/>
<dbReference type="InterPro" id="IPR002347">
    <property type="entry name" value="SDR_fam"/>
</dbReference>
<gene>
    <name evidence="3" type="ORF">AFUB_050070</name>
</gene>
<dbReference type="GO" id="GO:0016616">
    <property type="term" value="F:oxidoreductase activity, acting on the CH-OH group of donors, NAD or NADP as acceptor"/>
    <property type="evidence" value="ECO:0007669"/>
    <property type="project" value="UniProtKB-ARBA"/>
</dbReference>
<dbReference type="SUPFAM" id="SSF51735">
    <property type="entry name" value="NAD(P)-binding Rossmann-fold domains"/>
    <property type="match status" value="1"/>
</dbReference>
<dbReference type="PANTHER" id="PTHR43008:SF8">
    <property type="entry name" value="BENZIL REDUCTASE ((S)-BENZOIN FORMING) IRC24"/>
    <property type="match status" value="1"/>
</dbReference>
<protein>
    <submittedName>
        <fullName evidence="3">Polyglutamate biosynthesis protein, putative</fullName>
    </submittedName>
</protein>
<evidence type="ECO:0000256" key="2">
    <source>
        <dbReference type="ARBA" id="ARBA00023002"/>
    </source>
</evidence>
<dbReference type="PANTHER" id="PTHR43008">
    <property type="entry name" value="BENZIL REDUCTASE"/>
    <property type="match status" value="1"/>
</dbReference>
<sequence length="270" mass="29149">MELNTVASKIVLITGANTGIGFQVVRALCNSTQTYSIIVGGRSPAKVHSAIRAIQSEFTNCQSQLYPLQIDLESDDSIKHASEDISTKFGRLDALVNNAGAWFDAQANATMTERQMWAKTWDVNVTGTHLLTSALMPLLLKSPDPRLLFVTSGAARLAGTDDLRLPINRSPPAGWPKPAGITATAYRSAKTGLSMVLREWGRILKNDGVKIWGIAPGYLATGLGGGTAEEMKKNGAEDADVAGPFIRSVLEGDRDTEVGRVIRREVVQEW</sequence>
<dbReference type="GO" id="GO:0050664">
    <property type="term" value="F:oxidoreductase activity, acting on NAD(P)H, oxygen as acceptor"/>
    <property type="evidence" value="ECO:0007669"/>
    <property type="project" value="TreeGrafter"/>
</dbReference>
<dbReference type="VEuPathDB" id="FungiDB:AFUB_050070"/>
<dbReference type="EMBL" id="DS499597">
    <property type="protein sequence ID" value="EDP51005.1"/>
    <property type="molecule type" value="Genomic_DNA"/>
</dbReference>
<dbReference type="InterPro" id="IPR036291">
    <property type="entry name" value="NAD(P)-bd_dom_sf"/>
</dbReference>
<dbReference type="PhylomeDB" id="B0Y1W5"/>
<dbReference type="PRINTS" id="PR00081">
    <property type="entry name" value="GDHRDH"/>
</dbReference>
<keyword evidence="2" id="KW-0560">Oxidoreductase</keyword>
<accession>B0Y1W5</accession>
<evidence type="ECO:0000313" key="3">
    <source>
        <dbReference type="EMBL" id="EDP51005.1"/>
    </source>
</evidence>
<dbReference type="AlphaFoldDB" id="B0Y1W5"/>
<dbReference type="OrthoDB" id="1933717at2759"/>
<dbReference type="Proteomes" id="UP000001699">
    <property type="component" value="Unassembled WGS sequence"/>
</dbReference>
<name>B0Y1W5_ASPFC</name>
<organism evidence="3 4">
    <name type="scientific">Aspergillus fumigatus (strain CBS 144.89 / FGSC A1163 / CEA10)</name>
    <name type="common">Neosartorya fumigata</name>
    <dbReference type="NCBI Taxonomy" id="451804"/>
    <lineage>
        <taxon>Eukaryota</taxon>
        <taxon>Fungi</taxon>
        <taxon>Dikarya</taxon>
        <taxon>Ascomycota</taxon>
        <taxon>Pezizomycotina</taxon>
        <taxon>Eurotiomycetes</taxon>
        <taxon>Eurotiomycetidae</taxon>
        <taxon>Eurotiales</taxon>
        <taxon>Aspergillaceae</taxon>
        <taxon>Aspergillus</taxon>
        <taxon>Aspergillus subgen. Fumigati</taxon>
    </lineage>
</organism>
<evidence type="ECO:0000256" key="1">
    <source>
        <dbReference type="ARBA" id="ARBA00006484"/>
    </source>
</evidence>
<evidence type="ECO:0000313" key="4">
    <source>
        <dbReference type="Proteomes" id="UP000001699"/>
    </source>
</evidence>